<name>A0A1U7NFQ5_9FIRM</name>
<proteinExistence type="predicted"/>
<evidence type="ECO:0000313" key="2">
    <source>
        <dbReference type="Proteomes" id="UP000186341"/>
    </source>
</evidence>
<dbReference type="Proteomes" id="UP000186341">
    <property type="component" value="Unassembled WGS sequence"/>
</dbReference>
<evidence type="ECO:0008006" key="3">
    <source>
        <dbReference type="Google" id="ProtNLM"/>
    </source>
</evidence>
<protein>
    <recommendedName>
        <fullName evidence="3">DUF4176 domain-containing protein</fullName>
    </recommendedName>
</protein>
<dbReference type="AlphaFoldDB" id="A0A1U7NFQ5"/>
<keyword evidence="2" id="KW-1185">Reference proteome</keyword>
<evidence type="ECO:0000313" key="1">
    <source>
        <dbReference type="EMBL" id="OLU39293.1"/>
    </source>
</evidence>
<accession>A0A1U7NFQ5</accession>
<reference evidence="1 2" key="1">
    <citation type="submission" date="2016-11" db="EMBL/GenBank/DDBJ databases">
        <title>Description of two novel members of the family Erysipelotrichaceae: Ileibacterium lipovorans gen. nov., sp. nov. and Dubosiella newyorkensis, gen. nov., sp. nov.</title>
        <authorList>
            <person name="Cox L.M."/>
            <person name="Sohn J."/>
            <person name="Tyrrell K.L."/>
            <person name="Citron D.M."/>
            <person name="Lawson P.A."/>
            <person name="Patel N.B."/>
            <person name="Iizumi T."/>
            <person name="Perez-Perez G.I."/>
            <person name="Goldstein E.J."/>
            <person name="Blaser M.J."/>
        </authorList>
    </citation>
    <scope>NUCLEOTIDE SEQUENCE [LARGE SCALE GENOMIC DNA]</scope>
    <source>
        <strain evidence="1 2">NYU-BL-A3</strain>
    </source>
</reference>
<gene>
    <name evidence="1" type="ORF">BO222_06870</name>
</gene>
<dbReference type="Pfam" id="PF13780">
    <property type="entry name" value="DUF4176"/>
    <property type="match status" value="1"/>
</dbReference>
<dbReference type="InterPro" id="IPR025233">
    <property type="entry name" value="DUF4176"/>
</dbReference>
<dbReference type="EMBL" id="MPJW01000138">
    <property type="protein sequence ID" value="OLU39293.1"/>
    <property type="molecule type" value="Genomic_DNA"/>
</dbReference>
<comment type="caution">
    <text evidence="1">The sequence shown here is derived from an EMBL/GenBank/DDBJ whole genome shotgun (WGS) entry which is preliminary data.</text>
</comment>
<organism evidence="1 2">
    <name type="scientific">Ileibacterium valens</name>
    <dbReference type="NCBI Taxonomy" id="1862668"/>
    <lineage>
        <taxon>Bacteria</taxon>
        <taxon>Bacillati</taxon>
        <taxon>Bacillota</taxon>
        <taxon>Erysipelotrichia</taxon>
        <taxon>Erysipelotrichales</taxon>
        <taxon>Erysipelotrichaceae</taxon>
        <taxon>Ileibacterium</taxon>
    </lineage>
</organism>
<sequence>MIPLEMPSLLPLGSVVTLKEGSKRIMIIGRLQRDKQTGEWFDYAAVLWPEGLIRSDRVFLFNQEDIRLIHFIGLQDRYEFEFRSVLEEKWKELEQEDKQ</sequence>